<accession>A0A5E4NBB6</accession>
<name>A0A5E4NBB6_9HEMI</name>
<evidence type="ECO:0000313" key="2">
    <source>
        <dbReference type="Proteomes" id="UP000325440"/>
    </source>
</evidence>
<gene>
    <name evidence="1" type="ORF">CINCED_3A018053</name>
</gene>
<keyword evidence="2" id="KW-1185">Reference proteome</keyword>
<dbReference type="EMBL" id="CABPRJ010001903">
    <property type="protein sequence ID" value="VVC40436.1"/>
    <property type="molecule type" value="Genomic_DNA"/>
</dbReference>
<dbReference type="OrthoDB" id="6354412at2759"/>
<organism evidence="1 2">
    <name type="scientific">Cinara cedri</name>
    <dbReference type="NCBI Taxonomy" id="506608"/>
    <lineage>
        <taxon>Eukaryota</taxon>
        <taxon>Metazoa</taxon>
        <taxon>Ecdysozoa</taxon>
        <taxon>Arthropoda</taxon>
        <taxon>Hexapoda</taxon>
        <taxon>Insecta</taxon>
        <taxon>Pterygota</taxon>
        <taxon>Neoptera</taxon>
        <taxon>Paraneoptera</taxon>
        <taxon>Hemiptera</taxon>
        <taxon>Sternorrhyncha</taxon>
        <taxon>Aphidomorpha</taxon>
        <taxon>Aphidoidea</taxon>
        <taxon>Aphididae</taxon>
        <taxon>Lachninae</taxon>
        <taxon>Cinara</taxon>
    </lineage>
</organism>
<proteinExistence type="predicted"/>
<dbReference type="Proteomes" id="UP000325440">
    <property type="component" value="Unassembled WGS sequence"/>
</dbReference>
<reference evidence="1 2" key="1">
    <citation type="submission" date="2019-08" db="EMBL/GenBank/DDBJ databases">
        <authorList>
            <person name="Alioto T."/>
            <person name="Alioto T."/>
            <person name="Gomez Garrido J."/>
        </authorList>
    </citation>
    <scope>NUCLEOTIDE SEQUENCE [LARGE SCALE GENOMIC DNA]</scope>
</reference>
<dbReference type="AlphaFoldDB" id="A0A5E4NBB6"/>
<sequence>MLGFRYHFVRRFFRRIMKPMTVEEAQAKKLFLSKAYFSISILAFCTVLYQVKQGRLNWLESEELIPDEEVKISPAFQYARMLNIPKATIVRMKGAEVLNSKDYNKETFNLSEHIQEEESSPVDPHNKFIRI</sequence>
<evidence type="ECO:0000313" key="1">
    <source>
        <dbReference type="EMBL" id="VVC40436.1"/>
    </source>
</evidence>
<protein>
    <submittedName>
        <fullName evidence="1">Uncharacterized protein</fullName>
    </submittedName>
</protein>